<sequence length="138" mass="16483">MIHPDSLTIKWIDDVAIKHKSDPILVEKVVRALYLLEHLQNSRLDIIYLREVLLLSSPKRLSIDVDVIVSNRPQKIEEIFSDFIQNSDFLEFPENEREIESDIEKTHYKFYYKPVTNTKAEEEYILLDILYEKSHYED</sequence>
<name>I3C0F9_9FLAO</name>
<organism evidence="1 2">
    <name type="scientific">Galbibacter orientalis DSM 19592</name>
    <dbReference type="NCBI Taxonomy" id="926559"/>
    <lineage>
        <taxon>Bacteria</taxon>
        <taxon>Pseudomonadati</taxon>
        <taxon>Bacteroidota</taxon>
        <taxon>Flavobacteriia</taxon>
        <taxon>Flavobacteriales</taxon>
        <taxon>Flavobacteriaceae</taxon>
        <taxon>Galbibacter</taxon>
    </lineage>
</organism>
<evidence type="ECO:0000313" key="2">
    <source>
        <dbReference type="Proteomes" id="UP000004690"/>
    </source>
</evidence>
<keyword evidence="2" id="KW-1185">Reference proteome</keyword>
<dbReference type="HOGENOM" id="CLU_1852523_0_0_10"/>
<dbReference type="Proteomes" id="UP000004690">
    <property type="component" value="Unassembled WGS sequence"/>
</dbReference>
<dbReference type="AlphaFoldDB" id="I3C0F9"/>
<accession>I3C0F9</accession>
<gene>
    <name evidence="1" type="ORF">JoomaDRAFT_0038</name>
</gene>
<proteinExistence type="predicted"/>
<dbReference type="RefSeq" id="WP_008615733.1">
    <property type="nucleotide sequence ID" value="NZ_JH651380.1"/>
</dbReference>
<dbReference type="STRING" id="926559.JoomaDRAFT_0038"/>
<reference evidence="1 2" key="1">
    <citation type="submission" date="2012-02" db="EMBL/GenBank/DDBJ databases">
        <title>Improved High-Quality Draft genome of Joostella marina DSM 19592.</title>
        <authorList>
            <consortium name="US DOE Joint Genome Institute (JGI-PGF)"/>
            <person name="Lucas S."/>
            <person name="Copeland A."/>
            <person name="Lapidus A."/>
            <person name="Bruce D."/>
            <person name="Goodwin L."/>
            <person name="Pitluck S."/>
            <person name="Peters L."/>
            <person name="Chertkov O."/>
            <person name="Ovchinnikova G."/>
            <person name="Kyrpides N."/>
            <person name="Mavromatis K."/>
            <person name="Detter J.C."/>
            <person name="Han C."/>
            <person name="Land M."/>
            <person name="Hauser L."/>
            <person name="Markowitz V."/>
            <person name="Cheng J.-F."/>
            <person name="Hugenholtz P."/>
            <person name="Woyke T."/>
            <person name="Wu D."/>
            <person name="Tindall B."/>
            <person name="Brambilla E."/>
            <person name="Klenk H.-P."/>
            <person name="Eisen J.A."/>
        </authorList>
    </citation>
    <scope>NUCLEOTIDE SEQUENCE [LARGE SCALE GENOMIC DNA]</scope>
    <source>
        <strain evidence="1 2">DSM 19592</strain>
    </source>
</reference>
<protein>
    <submittedName>
        <fullName evidence="1">Uncharacterized protein</fullName>
    </submittedName>
</protein>
<dbReference type="EMBL" id="JH651380">
    <property type="protein sequence ID" value="EIJ37102.1"/>
    <property type="molecule type" value="Genomic_DNA"/>
</dbReference>
<evidence type="ECO:0000313" key="1">
    <source>
        <dbReference type="EMBL" id="EIJ37102.1"/>
    </source>
</evidence>